<dbReference type="Proteomes" id="UP000323930">
    <property type="component" value="Unassembled WGS sequence"/>
</dbReference>
<dbReference type="InterPro" id="IPR050832">
    <property type="entry name" value="Bact_Acetyltransf"/>
</dbReference>
<dbReference type="AlphaFoldDB" id="A0A5D0H8P1"/>
<dbReference type="RefSeq" id="WP_148545924.1">
    <property type="nucleotide sequence ID" value="NZ_VSDQ01000852.1"/>
</dbReference>
<dbReference type="GO" id="GO:0016747">
    <property type="term" value="F:acyltransferase activity, transferring groups other than amino-acyl groups"/>
    <property type="evidence" value="ECO:0007669"/>
    <property type="project" value="InterPro"/>
</dbReference>
<evidence type="ECO:0000259" key="3">
    <source>
        <dbReference type="PROSITE" id="PS51186"/>
    </source>
</evidence>
<evidence type="ECO:0000256" key="1">
    <source>
        <dbReference type="ARBA" id="ARBA00022679"/>
    </source>
</evidence>
<reference evidence="4 5" key="1">
    <citation type="submission" date="2019-08" db="EMBL/GenBank/DDBJ databases">
        <title>Seonamhaeicola sediminis sp. nov., isolated from marine sediment.</title>
        <authorList>
            <person name="Cao W.R."/>
        </authorList>
    </citation>
    <scope>NUCLEOTIDE SEQUENCE [LARGE SCALE GENOMIC DNA]</scope>
    <source>
        <strain evidence="4 5">B011</strain>
    </source>
</reference>
<evidence type="ECO:0000313" key="4">
    <source>
        <dbReference type="EMBL" id="TYA65972.1"/>
    </source>
</evidence>
<accession>A0A5D0H8P1</accession>
<dbReference type="Pfam" id="PF00583">
    <property type="entry name" value="Acetyltransf_1"/>
    <property type="match status" value="1"/>
</dbReference>
<dbReference type="PROSITE" id="PS51186">
    <property type="entry name" value="GNAT"/>
    <property type="match status" value="1"/>
</dbReference>
<dbReference type="InterPro" id="IPR000182">
    <property type="entry name" value="GNAT_dom"/>
</dbReference>
<dbReference type="OrthoDB" id="9803233at2"/>
<evidence type="ECO:0000256" key="2">
    <source>
        <dbReference type="ARBA" id="ARBA00023315"/>
    </source>
</evidence>
<protein>
    <submittedName>
        <fullName evidence="4">GNAT family N-acetyltransferase</fullName>
    </submittedName>
</protein>
<keyword evidence="1 4" id="KW-0808">Transferase</keyword>
<dbReference type="PANTHER" id="PTHR43877:SF2">
    <property type="entry name" value="AMINOALKYLPHOSPHONATE N-ACETYLTRANSFERASE-RELATED"/>
    <property type="match status" value="1"/>
</dbReference>
<dbReference type="Gene3D" id="3.40.630.30">
    <property type="match status" value="1"/>
</dbReference>
<dbReference type="PANTHER" id="PTHR43877">
    <property type="entry name" value="AMINOALKYLPHOSPHONATE N-ACETYLTRANSFERASE-RELATED-RELATED"/>
    <property type="match status" value="1"/>
</dbReference>
<comment type="caution">
    <text evidence="4">The sequence shown here is derived from an EMBL/GenBank/DDBJ whole genome shotgun (WGS) entry which is preliminary data.</text>
</comment>
<name>A0A5D0H8P1_9FLAO</name>
<dbReference type="EMBL" id="VSDQ01000852">
    <property type="protein sequence ID" value="TYA65972.1"/>
    <property type="molecule type" value="Genomic_DNA"/>
</dbReference>
<dbReference type="CDD" id="cd04301">
    <property type="entry name" value="NAT_SF"/>
    <property type="match status" value="1"/>
</dbReference>
<sequence length="150" mass="17240">MIKLVRTNSKHQGFIDLVDLLNAYLKVVDGDDHDFYHQFNSIDMLNHVVVAYVNQEPVACGAFKPYDSNTTEIKRMFTKTDARGKGIASLILKELETWSKEEGYQSCVLETGKEQIDAVSFYKKLNYKVIPNYGQYKDIENSICFKKNLV</sequence>
<organism evidence="4 5">
    <name type="scientific">Seonamhaeicola marinus</name>
    <dbReference type="NCBI Taxonomy" id="1912246"/>
    <lineage>
        <taxon>Bacteria</taxon>
        <taxon>Pseudomonadati</taxon>
        <taxon>Bacteroidota</taxon>
        <taxon>Flavobacteriia</taxon>
        <taxon>Flavobacteriales</taxon>
        <taxon>Flavobacteriaceae</taxon>
    </lineage>
</organism>
<dbReference type="InterPro" id="IPR016181">
    <property type="entry name" value="Acyl_CoA_acyltransferase"/>
</dbReference>
<gene>
    <name evidence="4" type="ORF">FUA24_24125</name>
</gene>
<keyword evidence="2" id="KW-0012">Acyltransferase</keyword>
<proteinExistence type="predicted"/>
<evidence type="ECO:0000313" key="5">
    <source>
        <dbReference type="Proteomes" id="UP000323930"/>
    </source>
</evidence>
<keyword evidence="5" id="KW-1185">Reference proteome</keyword>
<dbReference type="SUPFAM" id="SSF55729">
    <property type="entry name" value="Acyl-CoA N-acyltransferases (Nat)"/>
    <property type="match status" value="1"/>
</dbReference>
<feature type="domain" description="N-acetyltransferase" evidence="3">
    <location>
        <begin position="1"/>
        <end position="150"/>
    </location>
</feature>